<evidence type="ECO:0000313" key="3">
    <source>
        <dbReference type="Proteomes" id="UP000430120"/>
    </source>
</evidence>
<dbReference type="InterPro" id="IPR049625">
    <property type="entry name" value="Glyco_transf_61_cat"/>
</dbReference>
<dbReference type="RefSeq" id="WP_151123793.1">
    <property type="nucleotide sequence ID" value="NZ_CP088081.1"/>
</dbReference>
<accession>A0A643FFI1</accession>
<keyword evidence="2" id="KW-0808">Transferase</keyword>
<dbReference type="Pfam" id="PF04577">
    <property type="entry name" value="Glyco_transf_61"/>
    <property type="match status" value="1"/>
</dbReference>
<gene>
    <name evidence="2" type="ORF">F7Q92_08880</name>
</gene>
<dbReference type="AlphaFoldDB" id="A0A643FFI1"/>
<reference evidence="2 3" key="1">
    <citation type="submission" date="2019-09" db="EMBL/GenBank/DDBJ databases">
        <title>Draft genome sequences of 48 bacterial type strains from the CCUG.</title>
        <authorList>
            <person name="Tunovic T."/>
            <person name="Pineiro-Iglesias B."/>
            <person name="Unosson C."/>
            <person name="Inganas E."/>
            <person name="Ohlen M."/>
            <person name="Cardew S."/>
            <person name="Jensie-Markopoulos S."/>
            <person name="Salva-Serra F."/>
            <person name="Jaen-Luchoro D."/>
            <person name="Karlsson R."/>
            <person name="Svensson-Stadler L."/>
            <person name="Chun J."/>
            <person name="Moore E."/>
        </authorList>
    </citation>
    <scope>NUCLEOTIDE SEQUENCE [LARGE SCALE GENOMIC DNA]</scope>
    <source>
        <strain evidence="2 3">CCUG 30977</strain>
    </source>
</reference>
<keyword evidence="3" id="KW-1185">Reference proteome</keyword>
<evidence type="ECO:0000313" key="2">
    <source>
        <dbReference type="EMBL" id="KAB0583270.1"/>
    </source>
</evidence>
<evidence type="ECO:0000259" key="1">
    <source>
        <dbReference type="Pfam" id="PF04577"/>
    </source>
</evidence>
<sequence length="458" mass="50239">MKTPEVPAHWSPAQRARAEALLPFERLSAGLLAPRPQFYGLRPAKDALAVELGEQALLEWWMAALGRPGTWRARWCPLRPMLSHAESMGWPIQVYSPGREVDVPALYAVGGADQPAARHRCRSMALIRVPDAVVYSKSNLVRAGDVALLDHQGDELARMPCHLSTDGGVLAQRGDEVALAEQDDLPELPRALSLLGLHSFAYGHWLEEFLPKLGACLTEPGVENITVLVDAQMPTQLFESLALVLGGMDRVRIVQPGEALRLRELWAVTAPLYYPIGPAPGTLGSPGWHVMDGPWMATCMQRLAARWERAVPVSTCERVYLGRTDGQHRRLLNRPDVEAWFRGQQFTIVDAHDLPFLQQMALMQGAKWLVAPEGSALSNSLFAPAGTRIGMLAGPRVMHMEAYAQVVQAQGQHLCLCLGQQPQALRPGEYFGNYAIDLDTLPQLLQRLDSDAAGACSG</sequence>
<dbReference type="EMBL" id="VZPB01000016">
    <property type="protein sequence ID" value="KAB0583270.1"/>
    <property type="molecule type" value="Genomic_DNA"/>
</dbReference>
<protein>
    <submittedName>
        <fullName evidence="2">Glycosyltransferase family 61 protein</fullName>
    </submittedName>
</protein>
<dbReference type="OrthoDB" id="8536760at2"/>
<comment type="caution">
    <text evidence="2">The sequence shown here is derived from an EMBL/GenBank/DDBJ whole genome shotgun (WGS) entry which is preliminary data.</text>
</comment>
<dbReference type="GO" id="GO:0016757">
    <property type="term" value="F:glycosyltransferase activity"/>
    <property type="evidence" value="ECO:0007669"/>
    <property type="project" value="InterPro"/>
</dbReference>
<dbReference type="Proteomes" id="UP000430120">
    <property type="component" value="Unassembled WGS sequence"/>
</dbReference>
<organism evidence="2 3">
    <name type="scientific">Ideonella dechloratans</name>
    <dbReference type="NCBI Taxonomy" id="36863"/>
    <lineage>
        <taxon>Bacteria</taxon>
        <taxon>Pseudomonadati</taxon>
        <taxon>Pseudomonadota</taxon>
        <taxon>Betaproteobacteria</taxon>
        <taxon>Burkholderiales</taxon>
        <taxon>Sphaerotilaceae</taxon>
        <taxon>Ideonella</taxon>
    </lineage>
</organism>
<name>A0A643FFI1_IDEDE</name>
<proteinExistence type="predicted"/>
<feature type="domain" description="Glycosyltransferase 61 catalytic" evidence="1">
    <location>
        <begin position="202"/>
        <end position="389"/>
    </location>
</feature>